<sequence>MVAANELFLQELVDHLQDYLICTDLMAKSPENIFKSFDFISLPEKSLVSLIKRYDLQMKYSAILYSNIEPSSYIFSS</sequence>
<dbReference type="AlphaFoldDB" id="A0A2P4PNM4"/>
<reference evidence="1 2" key="1">
    <citation type="journal article" date="2013" name="Proc. Natl. Acad. Sci. U.S.A.">
        <title>Genome of an arbuscular mycorrhizal fungus provides insight into the oldest plant symbiosis.</title>
        <authorList>
            <person name="Tisserant E."/>
            <person name="Malbreil M."/>
            <person name="Kuo A."/>
            <person name="Kohler A."/>
            <person name="Symeonidi A."/>
            <person name="Balestrini R."/>
            <person name="Charron P."/>
            <person name="Duensing N."/>
            <person name="Frei Dit Frey N."/>
            <person name="Gianinazzi-Pearson V."/>
            <person name="Gilbert L.B."/>
            <person name="Handa Y."/>
            <person name="Herr J.R."/>
            <person name="Hijri M."/>
            <person name="Koul R."/>
            <person name="Kawaguchi M."/>
            <person name="Krajinski F."/>
            <person name="Lammers P.J."/>
            <person name="Masclaux F.G."/>
            <person name="Murat C."/>
            <person name="Morin E."/>
            <person name="Ndikumana S."/>
            <person name="Pagni M."/>
            <person name="Petitpierre D."/>
            <person name="Requena N."/>
            <person name="Rosikiewicz P."/>
            <person name="Riley R."/>
            <person name="Saito K."/>
            <person name="San Clemente H."/>
            <person name="Shapiro H."/>
            <person name="van Tuinen D."/>
            <person name="Becard G."/>
            <person name="Bonfante P."/>
            <person name="Paszkowski U."/>
            <person name="Shachar-Hill Y.Y."/>
            <person name="Tuskan G.A."/>
            <person name="Young P.W."/>
            <person name="Sanders I.R."/>
            <person name="Henrissat B."/>
            <person name="Rensing S.A."/>
            <person name="Grigoriev I.V."/>
            <person name="Corradi N."/>
            <person name="Roux C."/>
            <person name="Martin F."/>
        </authorList>
    </citation>
    <scope>NUCLEOTIDE SEQUENCE [LARGE SCALE GENOMIC DNA]</scope>
    <source>
        <strain evidence="1 2">DAOM 197198</strain>
    </source>
</reference>
<proteinExistence type="predicted"/>
<dbReference type="Proteomes" id="UP000018888">
    <property type="component" value="Unassembled WGS sequence"/>
</dbReference>
<evidence type="ECO:0000313" key="2">
    <source>
        <dbReference type="Proteomes" id="UP000018888"/>
    </source>
</evidence>
<dbReference type="EMBL" id="AUPC02000180">
    <property type="protein sequence ID" value="POG66977.1"/>
    <property type="molecule type" value="Genomic_DNA"/>
</dbReference>
<keyword evidence="2" id="KW-1185">Reference proteome</keyword>
<comment type="caution">
    <text evidence="1">The sequence shown here is derived from an EMBL/GenBank/DDBJ whole genome shotgun (WGS) entry which is preliminary data.</text>
</comment>
<evidence type="ECO:0000313" key="1">
    <source>
        <dbReference type="EMBL" id="POG66977.1"/>
    </source>
</evidence>
<reference evidence="1 2" key="2">
    <citation type="journal article" date="2018" name="New Phytol.">
        <title>High intraspecific genome diversity in the model arbuscular mycorrhizal symbiont Rhizophagus irregularis.</title>
        <authorList>
            <person name="Chen E.C.H."/>
            <person name="Morin E."/>
            <person name="Beaudet D."/>
            <person name="Noel J."/>
            <person name="Yildirir G."/>
            <person name="Ndikumana S."/>
            <person name="Charron P."/>
            <person name="St-Onge C."/>
            <person name="Giorgi J."/>
            <person name="Kruger M."/>
            <person name="Marton T."/>
            <person name="Ropars J."/>
            <person name="Grigoriev I.V."/>
            <person name="Hainaut M."/>
            <person name="Henrissat B."/>
            <person name="Roux C."/>
            <person name="Martin F."/>
            <person name="Corradi N."/>
        </authorList>
    </citation>
    <scope>NUCLEOTIDE SEQUENCE [LARGE SCALE GENOMIC DNA]</scope>
    <source>
        <strain evidence="1 2">DAOM 197198</strain>
    </source>
</reference>
<name>A0A2P4PNM4_RHIID</name>
<protein>
    <submittedName>
        <fullName evidence="1">Uncharacterized protein</fullName>
    </submittedName>
</protein>
<gene>
    <name evidence="1" type="ORF">GLOIN_2v1779964</name>
</gene>
<organism evidence="1 2">
    <name type="scientific">Rhizophagus irregularis (strain DAOM 181602 / DAOM 197198 / MUCL 43194)</name>
    <name type="common">Arbuscular mycorrhizal fungus</name>
    <name type="synonym">Glomus intraradices</name>
    <dbReference type="NCBI Taxonomy" id="747089"/>
    <lineage>
        <taxon>Eukaryota</taxon>
        <taxon>Fungi</taxon>
        <taxon>Fungi incertae sedis</taxon>
        <taxon>Mucoromycota</taxon>
        <taxon>Glomeromycotina</taxon>
        <taxon>Glomeromycetes</taxon>
        <taxon>Glomerales</taxon>
        <taxon>Glomeraceae</taxon>
        <taxon>Rhizophagus</taxon>
    </lineage>
</organism>
<accession>A0A2P4PNM4</accession>